<proteinExistence type="predicted"/>
<name>A0A6H2DNW8_9SPHN</name>
<organism evidence="2 3">
    <name type="scientific">Parasphingorhabdus halotolerans</name>
    <dbReference type="NCBI Taxonomy" id="2725558"/>
    <lineage>
        <taxon>Bacteria</taxon>
        <taxon>Pseudomonadati</taxon>
        <taxon>Pseudomonadota</taxon>
        <taxon>Alphaproteobacteria</taxon>
        <taxon>Sphingomonadales</taxon>
        <taxon>Sphingomonadaceae</taxon>
        <taxon>Parasphingorhabdus</taxon>
    </lineage>
</organism>
<dbReference type="CDD" id="cd07344">
    <property type="entry name" value="M48_yhfN_like"/>
    <property type="match status" value="1"/>
</dbReference>
<dbReference type="Pfam" id="PF01863">
    <property type="entry name" value="YgjP-like"/>
    <property type="match status" value="1"/>
</dbReference>
<keyword evidence="3" id="KW-1185">Reference proteome</keyword>
<sequence length="251" mass="27786">MNSIFSTGPSKVGPASDTLEILLNGEVYPLRVRKLAQSRSIAVSADTIKREVRLTMPKYANTVQAIRFAQSKSDWLAAQFASALPLIPIKNGAQIAMFGEPIIVCWSPQFARRPVIAGGEIQVGGPEANIQNRILNWMKEQAKETYAADLAFYCDRAETPLPLLSVGDARRRWGSCSGRKAIRLSWRLIMAPVMVRRSVVAHEVAHLTHMNHSATFYGLLDSIFEGNRRAADRWLKQHGSALHLIGPKVVS</sequence>
<dbReference type="InterPro" id="IPR053136">
    <property type="entry name" value="UTP_pyrophosphatase-like"/>
</dbReference>
<dbReference type="RefSeq" id="WP_168819834.1">
    <property type="nucleotide sequence ID" value="NZ_CP051217.1"/>
</dbReference>
<dbReference type="PANTHER" id="PTHR30399">
    <property type="entry name" value="UNCHARACTERIZED PROTEIN YGJP"/>
    <property type="match status" value="1"/>
</dbReference>
<protein>
    <submittedName>
        <fullName evidence="2">M48 family metallopeptidase</fullName>
    </submittedName>
</protein>
<dbReference type="InterPro" id="IPR002725">
    <property type="entry name" value="YgjP-like_metallopeptidase"/>
</dbReference>
<dbReference type="Proteomes" id="UP000501600">
    <property type="component" value="Chromosome"/>
</dbReference>
<dbReference type="AlphaFoldDB" id="A0A6H2DNW8"/>
<evidence type="ECO:0000313" key="2">
    <source>
        <dbReference type="EMBL" id="QJB69655.1"/>
    </source>
</evidence>
<accession>A0A6H2DNW8</accession>
<dbReference type="Gene3D" id="3.30.2010.10">
    <property type="entry name" value="Metalloproteases ('zincins'), catalytic domain"/>
    <property type="match status" value="1"/>
</dbReference>
<evidence type="ECO:0000313" key="3">
    <source>
        <dbReference type="Proteomes" id="UP000501600"/>
    </source>
</evidence>
<gene>
    <name evidence="2" type="ORF">HF685_10490</name>
</gene>
<dbReference type="EMBL" id="CP051217">
    <property type="protein sequence ID" value="QJB69655.1"/>
    <property type="molecule type" value="Genomic_DNA"/>
</dbReference>
<dbReference type="PANTHER" id="PTHR30399:SF1">
    <property type="entry name" value="UTP PYROPHOSPHATASE"/>
    <property type="match status" value="1"/>
</dbReference>
<dbReference type="KEGG" id="phao:HF685_10490"/>
<feature type="domain" description="YgjP-like metallopeptidase" evidence="1">
    <location>
        <begin position="50"/>
        <end position="238"/>
    </location>
</feature>
<reference evidence="2 3" key="1">
    <citation type="submission" date="2020-04" db="EMBL/GenBank/DDBJ databases">
        <title>Genome sequence for Sphingorhabdus sp. strain M1.</title>
        <authorList>
            <person name="Park S.-J."/>
        </authorList>
    </citation>
    <scope>NUCLEOTIDE SEQUENCE [LARGE SCALE GENOMIC DNA]</scope>
    <source>
        <strain evidence="2 3">JK6</strain>
    </source>
</reference>
<evidence type="ECO:0000259" key="1">
    <source>
        <dbReference type="Pfam" id="PF01863"/>
    </source>
</evidence>